<name>A0A8D9C8D0_9VIRU</name>
<reference evidence="2" key="1">
    <citation type="submission" date="2021-06" db="EMBL/GenBank/DDBJ databases">
        <authorList>
            <person name="Gannon L."/>
            <person name="Redgwell R T."/>
            <person name="Michniewski S."/>
            <person name="Harrison D C."/>
            <person name="Millard A."/>
        </authorList>
    </citation>
    <scope>NUCLEOTIDE SEQUENCE</scope>
</reference>
<dbReference type="EMBL" id="OU342829">
    <property type="protein sequence ID" value="CAG7579816.1"/>
    <property type="molecule type" value="Genomic_DNA"/>
</dbReference>
<feature type="transmembrane region" description="Helical" evidence="1">
    <location>
        <begin position="33"/>
        <end position="54"/>
    </location>
</feature>
<sequence length="55" mass="6490">METEREKAKRVYKEAQEKYEKNKGWEDEMDNQALIATLILFGVPSIIILIIMIFT</sequence>
<keyword evidence="1" id="KW-0472">Membrane</keyword>
<keyword evidence="1" id="KW-1133">Transmembrane helix</keyword>
<keyword evidence="1" id="KW-0812">Transmembrane</keyword>
<gene>
    <name evidence="2" type="ORF">SLAVMIC_00108</name>
</gene>
<organism evidence="2">
    <name type="scientific">uncultured marine phage</name>
    <dbReference type="NCBI Taxonomy" id="707152"/>
    <lineage>
        <taxon>Viruses</taxon>
        <taxon>environmental samples</taxon>
    </lineage>
</organism>
<evidence type="ECO:0000256" key="1">
    <source>
        <dbReference type="SAM" id="Phobius"/>
    </source>
</evidence>
<protein>
    <submittedName>
        <fullName evidence="2">Uncharacterized protein</fullName>
    </submittedName>
</protein>
<evidence type="ECO:0000313" key="2">
    <source>
        <dbReference type="EMBL" id="CAG7579816.1"/>
    </source>
</evidence>
<accession>A0A8D9C8D0</accession>
<proteinExistence type="predicted"/>